<dbReference type="Proteomes" id="UP001147695">
    <property type="component" value="Unassembled WGS sequence"/>
</dbReference>
<dbReference type="EMBL" id="JAPZBQ010000005">
    <property type="protein sequence ID" value="KAJ5328463.1"/>
    <property type="molecule type" value="Genomic_DNA"/>
</dbReference>
<gene>
    <name evidence="2" type="ORF">N7452_008853</name>
</gene>
<dbReference type="AlphaFoldDB" id="A0A9W9QAL2"/>
<accession>A0A9W9QAL2</accession>
<reference evidence="2" key="2">
    <citation type="journal article" date="2023" name="IMA Fungus">
        <title>Comparative genomic study of the Penicillium genus elucidates a diverse pangenome and 15 lateral gene transfer events.</title>
        <authorList>
            <person name="Petersen C."/>
            <person name="Sorensen T."/>
            <person name="Nielsen M.R."/>
            <person name="Sondergaard T.E."/>
            <person name="Sorensen J.L."/>
            <person name="Fitzpatrick D.A."/>
            <person name="Frisvad J.C."/>
            <person name="Nielsen K.L."/>
        </authorList>
    </citation>
    <scope>NUCLEOTIDE SEQUENCE</scope>
    <source>
        <strain evidence="2">IBT 35673</strain>
    </source>
</reference>
<feature type="region of interest" description="Disordered" evidence="1">
    <location>
        <begin position="22"/>
        <end position="63"/>
    </location>
</feature>
<evidence type="ECO:0000313" key="2">
    <source>
        <dbReference type="EMBL" id="KAJ5328463.1"/>
    </source>
</evidence>
<evidence type="ECO:0000313" key="3">
    <source>
        <dbReference type="Proteomes" id="UP001147695"/>
    </source>
</evidence>
<evidence type="ECO:0000256" key="1">
    <source>
        <dbReference type="SAM" id="MobiDB-lite"/>
    </source>
</evidence>
<sequence>MSIFGVVGGTYLTFTLLSPNKDGSVVSDEDRQNIRGGSNGTPFGTKTARPPRTTAGTDFAGKG</sequence>
<protein>
    <submittedName>
        <fullName evidence="2">Uncharacterized protein</fullName>
    </submittedName>
</protein>
<name>A0A9W9QAL2_PENBR</name>
<organism evidence="2 3">
    <name type="scientific">Penicillium brevicompactum</name>
    <dbReference type="NCBI Taxonomy" id="5074"/>
    <lineage>
        <taxon>Eukaryota</taxon>
        <taxon>Fungi</taxon>
        <taxon>Dikarya</taxon>
        <taxon>Ascomycota</taxon>
        <taxon>Pezizomycotina</taxon>
        <taxon>Eurotiomycetes</taxon>
        <taxon>Eurotiomycetidae</taxon>
        <taxon>Eurotiales</taxon>
        <taxon>Aspergillaceae</taxon>
        <taxon>Penicillium</taxon>
    </lineage>
</organism>
<reference evidence="2" key="1">
    <citation type="submission" date="2022-12" db="EMBL/GenBank/DDBJ databases">
        <authorList>
            <person name="Petersen C."/>
        </authorList>
    </citation>
    <scope>NUCLEOTIDE SEQUENCE</scope>
    <source>
        <strain evidence="2">IBT 35673</strain>
    </source>
</reference>
<comment type="caution">
    <text evidence="2">The sequence shown here is derived from an EMBL/GenBank/DDBJ whole genome shotgun (WGS) entry which is preliminary data.</text>
</comment>
<proteinExistence type="predicted"/>